<evidence type="ECO:0000256" key="1">
    <source>
        <dbReference type="SAM" id="Coils"/>
    </source>
</evidence>
<feature type="compositionally biased region" description="Basic and acidic residues" evidence="2">
    <location>
        <begin position="1128"/>
        <end position="1142"/>
    </location>
</feature>
<feature type="domain" description="Retroviral polymerase SH3-like" evidence="4">
    <location>
        <begin position="59"/>
        <end position="115"/>
    </location>
</feature>
<gene>
    <name evidence="5" type="ORF">Tci_020754</name>
</gene>
<dbReference type="EMBL" id="BKCJ010002470">
    <property type="protein sequence ID" value="GEU48776.1"/>
    <property type="molecule type" value="Genomic_DNA"/>
</dbReference>
<feature type="compositionally biased region" description="Basic and acidic residues" evidence="2">
    <location>
        <begin position="158"/>
        <end position="191"/>
    </location>
</feature>
<dbReference type="InterPro" id="IPR057670">
    <property type="entry name" value="SH3_retrovirus"/>
</dbReference>
<evidence type="ECO:0000259" key="4">
    <source>
        <dbReference type="Pfam" id="PF25597"/>
    </source>
</evidence>
<dbReference type="Pfam" id="PF14223">
    <property type="entry name" value="Retrotran_gag_2"/>
    <property type="match status" value="1"/>
</dbReference>
<organism evidence="5">
    <name type="scientific">Tanacetum cinerariifolium</name>
    <name type="common">Dalmatian daisy</name>
    <name type="synonym">Chrysanthemum cinerariifolium</name>
    <dbReference type="NCBI Taxonomy" id="118510"/>
    <lineage>
        <taxon>Eukaryota</taxon>
        <taxon>Viridiplantae</taxon>
        <taxon>Streptophyta</taxon>
        <taxon>Embryophyta</taxon>
        <taxon>Tracheophyta</taxon>
        <taxon>Spermatophyta</taxon>
        <taxon>Magnoliopsida</taxon>
        <taxon>eudicotyledons</taxon>
        <taxon>Gunneridae</taxon>
        <taxon>Pentapetalae</taxon>
        <taxon>asterids</taxon>
        <taxon>campanulids</taxon>
        <taxon>Asterales</taxon>
        <taxon>Asteraceae</taxon>
        <taxon>Asteroideae</taxon>
        <taxon>Anthemideae</taxon>
        <taxon>Anthemidinae</taxon>
        <taxon>Tanacetum</taxon>
    </lineage>
</organism>
<feature type="compositionally biased region" description="Basic residues" evidence="2">
    <location>
        <begin position="1089"/>
        <end position="1100"/>
    </location>
</feature>
<evidence type="ECO:0000256" key="2">
    <source>
        <dbReference type="SAM" id="MobiDB-lite"/>
    </source>
</evidence>
<feature type="region of interest" description="Disordered" evidence="2">
    <location>
        <begin position="1087"/>
        <end position="1142"/>
    </location>
</feature>
<feature type="domain" description="Reverse transcriptase Ty1/copia-type" evidence="3">
    <location>
        <begin position="270"/>
        <end position="368"/>
    </location>
</feature>
<dbReference type="Pfam" id="PF25597">
    <property type="entry name" value="SH3_retrovirus"/>
    <property type="match status" value="1"/>
</dbReference>
<keyword evidence="1" id="KW-0175">Coiled coil</keyword>
<accession>A0A6L2KHC5</accession>
<comment type="caution">
    <text evidence="5">The sequence shown here is derived from an EMBL/GenBank/DDBJ whole genome shotgun (WGS) entry which is preliminary data.</text>
</comment>
<dbReference type="InterPro" id="IPR013103">
    <property type="entry name" value="RVT_2"/>
</dbReference>
<evidence type="ECO:0000313" key="5">
    <source>
        <dbReference type="EMBL" id="GEU48776.1"/>
    </source>
</evidence>
<proteinExistence type="predicted"/>
<sequence length="1291" mass="146917">MSLTDSYSLTSAAAQSSSAVVSLCISSGNLSSLAVGSCSGSGNSSLPNTNFSLRRPFGCPVTILNTIDHLEKFDGKADESFFVGYFLNSKAFRVFNSRTRIVEENLHIRFSESTPYVIGTKASDNASQARKDTKPIKDYILLPLCTTNPSFSQYPKSSNDDGSKPSSDDGKKVDEDPRKESKCKDQEKEDNVNNTKNVNTVSLTINVAGTNEENKLPFDPNMPALEDVSIFNFSSDDEDDKEPKKVIHALKDPSWIEAMQEELLQFKLQEVWTLVDLSNGKRAIGTKWVFRIKKNERGTVIRNKARLVAQGYTQEEGIDYDEVFSPVARIEAIKIFLAYASFKDFMVYQMDVKSAFINGKIKEEVYMSSMGVLTFFLGLQVKQKKDGTFISQNKYVDEILKKFKFTKVKTASTPMKTQKLLLKDEDGEEVDVYMYRSMIGLLMYLTSSRPDIIFAVCSCARYQVNLKVLHLHIVKRIFRLRSPRSIHLGSTSGIRVIGEYNLWLMRIEQYFLMTDYSFWEVIKNGNQVLKKTVGTSKETYKPTSAEEKLNKVLKKTVGINAKLLMESIEKRYGGNKKSKKVPKTLLKQQYKNFTASSLKTLDQTFDRLQKLISQLEIQGKVIQQEDMSLKLLRSLPSKWKTHALIWRNKAELETIRLDDLYNNLKIYEPELSGSSNINQNPQNMAFVSSNITSSTNEADTTASEVSTAHTQELVLTSQKWNVLTVTKWPLCKRSGDLKNQDNRGREYERKTIPVETPTENALIAQNGIGAIKLRKRILQTMHSWYLPLQEVLQVLSLRDKVLVEYTKNLEKAEKERDELKLTLEKLQNSSKALNNLLDSQVSDKSKVGLGYQEITPDSFVNSSEILEKQENRSDKKYHAVPLPFIGNYMPLKCDLTLIDEHFESVYVDLISNIAPNDVKTVKTIDATAKVKKVNDQEQIQALVYKTKVIITEDIIRSDLCFHDAEGTAYLLNKAIFKGLARMGAKTTAWNEFSSTMASAIICLADNQKFNFLKYIFDNMVKSLEGRVKFYLFLRFLQVFLDKQVEGMAKHNEMNIISSHTKKIFANMRRIGAGFSGLFTPLFDSMMKKQQPRRKHRKQAKVSHDESEDEDHVSTPFSDPLPSGRRVKYPMEKDSLGAQEDASKQRRIIEEIDQNAEIALDDKTQGRTNDDEMFRVDYLAGEKVVMETTTSVKDSAAPTTYVTEDEVIMAQALAALKSTKPKDKGKAKMIEHEVPIKRKEQMRIDKEYDRKLKAKEQEAARLSRAQQDEEANNSWDNMQAMMDADRLLAERL</sequence>
<dbReference type="Pfam" id="PF07727">
    <property type="entry name" value="RVT_2"/>
    <property type="match status" value="1"/>
</dbReference>
<evidence type="ECO:0000259" key="3">
    <source>
        <dbReference type="Pfam" id="PF07727"/>
    </source>
</evidence>
<reference evidence="5" key="1">
    <citation type="journal article" date="2019" name="Sci. Rep.">
        <title>Draft genome of Tanacetum cinerariifolium, the natural source of mosquito coil.</title>
        <authorList>
            <person name="Yamashiro T."/>
            <person name="Shiraishi A."/>
            <person name="Satake H."/>
            <person name="Nakayama K."/>
        </authorList>
    </citation>
    <scope>NUCLEOTIDE SEQUENCE</scope>
</reference>
<dbReference type="PANTHER" id="PTHR11439:SF495">
    <property type="entry name" value="REVERSE TRANSCRIPTASE, RNA-DEPENDENT DNA POLYMERASE-RELATED"/>
    <property type="match status" value="1"/>
</dbReference>
<dbReference type="PANTHER" id="PTHR11439">
    <property type="entry name" value="GAG-POL-RELATED RETROTRANSPOSON"/>
    <property type="match status" value="1"/>
</dbReference>
<name>A0A6L2KHC5_TANCI</name>
<feature type="region of interest" description="Disordered" evidence="2">
    <location>
        <begin position="1252"/>
        <end position="1277"/>
    </location>
</feature>
<feature type="region of interest" description="Disordered" evidence="2">
    <location>
        <begin position="151"/>
        <end position="197"/>
    </location>
</feature>
<protein>
    <submittedName>
        <fullName evidence="5">Uncharacterized protein</fullName>
    </submittedName>
</protein>
<feature type="coiled-coil region" evidence="1">
    <location>
        <begin position="802"/>
        <end position="836"/>
    </location>
</feature>